<keyword evidence="3" id="KW-0472">Membrane</keyword>
<name>A0A1G8FEK8_9BACL</name>
<keyword evidence="5" id="KW-0449">Lipoprotein</keyword>
<evidence type="ECO:0000256" key="3">
    <source>
        <dbReference type="ARBA" id="ARBA00023136"/>
    </source>
</evidence>
<keyword evidence="7" id="KW-1185">Reference proteome</keyword>
<gene>
    <name evidence="6" type="ORF">SAMN05216192_101221</name>
</gene>
<keyword evidence="4" id="KW-0564">Palmitate</keyword>
<dbReference type="AlphaFoldDB" id="A0A1G8FEK8"/>
<reference evidence="7" key="1">
    <citation type="submission" date="2016-10" db="EMBL/GenBank/DDBJ databases">
        <authorList>
            <person name="Varghese N."/>
            <person name="Submissions S."/>
        </authorList>
    </citation>
    <scope>NUCLEOTIDE SEQUENCE [LARGE SCALE GENOMIC DNA]</scope>
    <source>
        <strain evidence="7">CGMCC 1.11012</strain>
    </source>
</reference>
<organism evidence="6 7">
    <name type="scientific">Paenibacillus typhae</name>
    <dbReference type="NCBI Taxonomy" id="1174501"/>
    <lineage>
        <taxon>Bacteria</taxon>
        <taxon>Bacillati</taxon>
        <taxon>Bacillota</taxon>
        <taxon>Bacilli</taxon>
        <taxon>Bacillales</taxon>
        <taxon>Paenibacillaceae</taxon>
        <taxon>Paenibacillus</taxon>
    </lineage>
</organism>
<dbReference type="InterPro" id="IPR006059">
    <property type="entry name" value="SBP"/>
</dbReference>
<evidence type="ECO:0000256" key="4">
    <source>
        <dbReference type="ARBA" id="ARBA00023139"/>
    </source>
</evidence>
<dbReference type="STRING" id="1174501.SAMN05216192_101221"/>
<evidence type="ECO:0000256" key="1">
    <source>
        <dbReference type="ARBA" id="ARBA00022475"/>
    </source>
</evidence>
<evidence type="ECO:0000313" key="6">
    <source>
        <dbReference type="EMBL" id="SDH80601.1"/>
    </source>
</evidence>
<dbReference type="Gene3D" id="3.40.190.10">
    <property type="entry name" value="Periplasmic binding protein-like II"/>
    <property type="match status" value="2"/>
</dbReference>
<keyword evidence="1" id="KW-1003">Cell membrane</keyword>
<dbReference type="Proteomes" id="UP000199050">
    <property type="component" value="Unassembled WGS sequence"/>
</dbReference>
<accession>A0A1G8FEK8</accession>
<evidence type="ECO:0000313" key="7">
    <source>
        <dbReference type="Proteomes" id="UP000199050"/>
    </source>
</evidence>
<evidence type="ECO:0000256" key="2">
    <source>
        <dbReference type="ARBA" id="ARBA00022729"/>
    </source>
</evidence>
<dbReference type="SUPFAM" id="SSF53850">
    <property type="entry name" value="Periplasmic binding protein-like II"/>
    <property type="match status" value="1"/>
</dbReference>
<evidence type="ECO:0000256" key="5">
    <source>
        <dbReference type="ARBA" id="ARBA00023288"/>
    </source>
</evidence>
<dbReference type="CDD" id="cd13580">
    <property type="entry name" value="PBP2_AlgQ_like_1"/>
    <property type="match status" value="1"/>
</dbReference>
<dbReference type="PANTHER" id="PTHR43649">
    <property type="entry name" value="ARABINOSE-BINDING PROTEIN-RELATED"/>
    <property type="match status" value="1"/>
</dbReference>
<keyword evidence="2" id="KW-0732">Signal</keyword>
<proteinExistence type="predicted"/>
<sequence length="560" mass="63347">MNMRGKPIKMLILVFAVCLVSFVMTWSLRMDRRASPEQLSERINNELAFSKYTPPVEMSFVKEFSEDDDLLDHLPGETLEDNRWTRLYEQELGIKITYEWIADGEVYFKKFGMALASGRIPDVVKVNAQQLRQLSNAGLIQDLSAVYEKNASSFTRETLGEEGSGPFEAATIDGKLMGIPQTASSIEAAQYLWIRTDWLERLGLEPPKTMEELLQLSKAFTEKDPDGNGVDDTFGLAATNYLWDPVAGLADFMAGYGAYPNLWLKDPDGRLVYGGIQPQVKAALAALQKLYASGQMDPEFSLKDGSKVKKMVGAGKIGIVYGEQWASFWLQLSREQNPEAEWRAYPIVSATGSKPKVPLPFATNQFFAVKKEYEYPEALIKMFNLYLKTNWGKTADYKTYYSNPYPVWGLSPVTPAPGRKNLNAYYQLEHGRRTGDFSVLSDEAASIKQMIDIYQRGGEDKESGWGWERIYGPEGVFSVLDQYIRSDQLLYESFVGSPTETMLEKNSLLINMQLDTYMDIILGSPLDEFERFTEEWGRLGGNALTEEVNRWYEGQSSKSE</sequence>
<dbReference type="InterPro" id="IPR050490">
    <property type="entry name" value="Bact_solute-bd_prot1"/>
</dbReference>
<dbReference type="Pfam" id="PF01547">
    <property type="entry name" value="SBP_bac_1"/>
    <property type="match status" value="1"/>
</dbReference>
<dbReference type="PANTHER" id="PTHR43649:SF33">
    <property type="entry name" value="POLYGALACTURONAN_RHAMNOGALACTURONAN-BINDING PROTEIN YTCQ"/>
    <property type="match status" value="1"/>
</dbReference>
<dbReference type="EMBL" id="FNDX01000001">
    <property type="protein sequence ID" value="SDH80601.1"/>
    <property type="molecule type" value="Genomic_DNA"/>
</dbReference>
<protein>
    <submittedName>
        <fullName evidence="6">Carbohydrate ABC transporter substrate-binding protein, CUT1 family</fullName>
    </submittedName>
</protein>